<dbReference type="AlphaFoldDB" id="A0A113T443"/>
<accession>A0A113T443</accession>
<feature type="signal peptide" evidence="1">
    <location>
        <begin position="1"/>
        <end position="23"/>
    </location>
</feature>
<evidence type="ECO:0000313" key="6">
    <source>
        <dbReference type="EMBL" id="SCO64345.1"/>
    </source>
</evidence>
<keyword evidence="1" id="KW-0732">Signal</keyword>
<dbReference type="Proteomes" id="UP000219974">
    <property type="component" value="Chromosome 14"/>
</dbReference>
<reference evidence="2 7" key="1">
    <citation type="submission" date="2016-02" db="EMBL/GenBank/DDBJ databases">
        <authorList>
            <consortium name="Pathogen Informatics"/>
        </authorList>
    </citation>
    <scope>NUCLEOTIDE SEQUENCE [LARGE SCALE GENOMIC DNA]</scope>
    <source>
        <strain evidence="2 7">K173</strain>
        <strain evidence="3 11">NK65 ny</strain>
        <strain evidence="4 10">NK65e</strain>
        <strain evidence="6 8">SP11 Antwerpcl1</strain>
        <strain evidence="5 9">SP11 RLL</strain>
    </source>
</reference>
<evidence type="ECO:0000313" key="11">
    <source>
        <dbReference type="Proteomes" id="UP000516480"/>
    </source>
</evidence>
<dbReference type="VEuPathDB" id="PlasmoDB:PBANKA_1441700"/>
<dbReference type="EMBL" id="LT608278">
    <property type="protein sequence ID" value="SCO62785.1"/>
    <property type="molecule type" value="Genomic_DNA"/>
</dbReference>
<dbReference type="Proteomes" id="UP000069549">
    <property type="component" value="Chromosome 14"/>
</dbReference>
<dbReference type="OrthoDB" id="391771at2759"/>
<name>A0A113T443_PLABE</name>
<evidence type="ECO:0000313" key="2">
    <source>
        <dbReference type="EMBL" id="CXJ23155.1"/>
    </source>
</evidence>
<feature type="chain" id="PRO_5014244281" description="Parasitophorous vacuolar protein 2" evidence="1">
    <location>
        <begin position="24"/>
        <end position="458"/>
    </location>
</feature>
<dbReference type="Proteomes" id="UP000220214">
    <property type="component" value="Chromosome 14"/>
</dbReference>
<dbReference type="EMBL" id="LT608150">
    <property type="protein sequence ID" value="SCM26711.1"/>
    <property type="molecule type" value="Genomic_DNA"/>
</dbReference>
<organism evidence="2 7">
    <name type="scientific">Plasmodium berghei</name>
    <dbReference type="NCBI Taxonomy" id="5821"/>
    <lineage>
        <taxon>Eukaryota</taxon>
        <taxon>Sar</taxon>
        <taxon>Alveolata</taxon>
        <taxon>Apicomplexa</taxon>
        <taxon>Aconoidasida</taxon>
        <taxon>Haemosporida</taxon>
        <taxon>Plasmodiidae</taxon>
        <taxon>Plasmodium</taxon>
        <taxon>Plasmodium (Vinckeia)</taxon>
    </lineage>
</organism>
<evidence type="ECO:0000313" key="4">
    <source>
        <dbReference type="EMBL" id="SCN28597.1"/>
    </source>
</evidence>
<evidence type="ECO:0000313" key="3">
    <source>
        <dbReference type="EMBL" id="SCM26711.1"/>
    </source>
</evidence>
<evidence type="ECO:0008006" key="12">
    <source>
        <dbReference type="Google" id="ProtNLM"/>
    </source>
</evidence>
<evidence type="ECO:0000313" key="10">
    <source>
        <dbReference type="Proteomes" id="UP000220214"/>
    </source>
</evidence>
<dbReference type="EMBL" id="LT614640">
    <property type="protein sequence ID" value="SCN28597.1"/>
    <property type="molecule type" value="Genomic_DNA"/>
</dbReference>
<evidence type="ECO:0000256" key="1">
    <source>
        <dbReference type="SAM" id="SignalP"/>
    </source>
</evidence>
<protein>
    <recommendedName>
        <fullName evidence="12">Parasitophorous vacuolar protein 2</fullName>
    </recommendedName>
</protein>
<dbReference type="OMA" id="FEGYIVC"/>
<dbReference type="EMBL" id="LT160034">
    <property type="protein sequence ID" value="CXJ23155.1"/>
    <property type="molecule type" value="Genomic_DNA"/>
</dbReference>
<dbReference type="Proteomes" id="UP000219860">
    <property type="component" value="Chromosome 14"/>
</dbReference>
<evidence type="ECO:0000313" key="8">
    <source>
        <dbReference type="Proteomes" id="UP000219860"/>
    </source>
</evidence>
<dbReference type="Proteomes" id="UP000516480">
    <property type="component" value="Chromosome 14"/>
</dbReference>
<evidence type="ECO:0000313" key="7">
    <source>
        <dbReference type="Proteomes" id="UP000069549"/>
    </source>
</evidence>
<dbReference type="EMBL" id="LT608262">
    <property type="protein sequence ID" value="SCO64345.1"/>
    <property type="molecule type" value="Genomic_DNA"/>
</dbReference>
<evidence type="ECO:0000313" key="9">
    <source>
        <dbReference type="Proteomes" id="UP000219974"/>
    </source>
</evidence>
<gene>
    <name evidence="2" type="ORF">PBK173_000469400</name>
    <name evidence="4" type="ORF">PBNK65E_000459400</name>
    <name evidence="3" type="ORF">PBNK65NY_000458200</name>
    <name evidence="6" type="ORF">PBSP11A_000459100</name>
    <name evidence="5" type="ORF">PBSP11RLL_000458500</name>
</gene>
<evidence type="ECO:0000313" key="5">
    <source>
        <dbReference type="EMBL" id="SCO62785.1"/>
    </source>
</evidence>
<sequence>MAFIKKIIILLIFSNIFLNGLKAKPQREANNGTTLFHLAKEKIINFIAKKKGYDKNYWVNLSDADHDINNLSFRIDQNGDVICNNDNQAVEVSITNERIFKQTKDAIYSELSIHPKIGTNSSNITKLPIKKYKNSSNVFFFNKNNNNSLSNSEAYLVCAKKNTNVVLVPKQNHEVEFIPGPWLVRVSISVYKDPLKPFGRVFRITIVDGINVLTNKQNSFFWFIPIKTFSEIYHFHMAAKDSKNGIYCNFERSLDNKSIKLHCPSWNTPYKLNTSNWMLFSVNLGMSIACATVIPQMDKIHIYNKLASKNVNNNSINDSDQYENSNDINNPNTNIEKAVKTVESITNYVRLIISGIIGISNIAYIIKETVKITNDLKEINTEFENASPIYEWTVTYPENNYQPDMALEKKKKKKFPEENSLNNFASQKGETIKKCQGIKKKKHKPTNEKQIERIIIGN</sequence>
<proteinExistence type="predicted"/>